<keyword evidence="3" id="KW-0804">Transcription</keyword>
<dbReference type="GO" id="GO:0070974">
    <property type="term" value="F:POU domain binding"/>
    <property type="evidence" value="ECO:0007669"/>
    <property type="project" value="InterPro"/>
</dbReference>
<dbReference type="Pfam" id="PF09310">
    <property type="entry name" value="PD-C2-AF1"/>
    <property type="match status" value="1"/>
</dbReference>
<feature type="region of interest" description="Disordered" evidence="4">
    <location>
        <begin position="1"/>
        <end position="41"/>
    </location>
</feature>
<dbReference type="EMBL" id="OX395141">
    <property type="protein sequence ID" value="CAI5795318.1"/>
    <property type="molecule type" value="Genomic_DNA"/>
</dbReference>
<evidence type="ECO:0000256" key="3">
    <source>
        <dbReference type="ARBA" id="ARBA00023163"/>
    </source>
</evidence>
<feature type="domain" description="OCA" evidence="5">
    <location>
        <begin position="33"/>
        <end position="55"/>
    </location>
</feature>
<evidence type="ECO:0000256" key="1">
    <source>
        <dbReference type="ARBA" id="ARBA00023015"/>
    </source>
</evidence>
<dbReference type="Proteomes" id="UP001178461">
    <property type="component" value="Chromosome 15"/>
</dbReference>
<sequence>MAAREGSQESGKELHLSCFRSQGSAPEQPPPPTRPYQGVRVKEPVKELLKRKRGSVQNANVANAGAATTVFFPHQPVPSYSPTGQVCTDSDFVTSALPVMDDGSLYSGWLTQPSPASLQPLTQWTTYPDYVSHEAVSCPYSADMYVQPMCPSYTLVGTSSVLTYASQPLITNFAARPTSTPAVVPHLDVMDQQAPLSYFPWTQPISTLPAPSLQYQPASTTLPAPQFLPLPVSIPDPVPEELEDSRKEMGTLTIEKLLLQDENNGTYDLSNSLPVEGL</sequence>
<keyword evidence="2" id="KW-0010">Activator</keyword>
<evidence type="ECO:0000313" key="7">
    <source>
        <dbReference type="Proteomes" id="UP001178461"/>
    </source>
</evidence>
<gene>
    <name evidence="6" type="ORF">PODLI_1B039964</name>
</gene>
<dbReference type="GO" id="GO:0090575">
    <property type="term" value="C:RNA polymerase II transcription regulator complex"/>
    <property type="evidence" value="ECO:0007669"/>
    <property type="project" value="TreeGrafter"/>
</dbReference>
<evidence type="ECO:0000259" key="5">
    <source>
        <dbReference type="PROSITE" id="PS52003"/>
    </source>
</evidence>
<dbReference type="GO" id="GO:0003677">
    <property type="term" value="F:DNA binding"/>
    <property type="evidence" value="ECO:0007669"/>
    <property type="project" value="InterPro"/>
</dbReference>
<dbReference type="AlphaFoldDB" id="A0AA35LG07"/>
<evidence type="ECO:0000313" key="6">
    <source>
        <dbReference type="EMBL" id="CAI5795318.1"/>
    </source>
</evidence>
<dbReference type="InterPro" id="IPR015389">
    <property type="entry name" value="PD-C2-AF1"/>
</dbReference>
<dbReference type="GO" id="GO:0045944">
    <property type="term" value="P:positive regulation of transcription by RNA polymerase II"/>
    <property type="evidence" value="ECO:0007669"/>
    <property type="project" value="TreeGrafter"/>
</dbReference>
<dbReference type="PANTHER" id="PTHR15363:SF3">
    <property type="entry name" value="POU DOMAIN CLASS 2-ASSOCIATING FACTOR 1"/>
    <property type="match status" value="1"/>
</dbReference>
<reference evidence="6" key="1">
    <citation type="submission" date="2022-12" db="EMBL/GenBank/DDBJ databases">
        <authorList>
            <person name="Alioto T."/>
            <person name="Alioto T."/>
            <person name="Gomez Garrido J."/>
        </authorList>
    </citation>
    <scope>NUCLEOTIDE SEQUENCE</scope>
</reference>
<proteinExistence type="predicted"/>
<dbReference type="GO" id="GO:0003713">
    <property type="term" value="F:transcription coactivator activity"/>
    <property type="evidence" value="ECO:0007669"/>
    <property type="project" value="TreeGrafter"/>
</dbReference>
<name>A0AA35LG07_9SAUR</name>
<dbReference type="PROSITE" id="PS52003">
    <property type="entry name" value="OCA"/>
    <property type="match status" value="1"/>
</dbReference>
<accession>A0AA35LG07</accession>
<dbReference type="InterPro" id="IPR047571">
    <property type="entry name" value="OCA"/>
</dbReference>
<protein>
    <recommendedName>
        <fullName evidence="5">OCA domain-containing protein</fullName>
    </recommendedName>
</protein>
<keyword evidence="1" id="KW-0805">Transcription regulation</keyword>
<keyword evidence="7" id="KW-1185">Reference proteome</keyword>
<organism evidence="6 7">
    <name type="scientific">Podarcis lilfordi</name>
    <name type="common">Lilford's wall lizard</name>
    <dbReference type="NCBI Taxonomy" id="74358"/>
    <lineage>
        <taxon>Eukaryota</taxon>
        <taxon>Metazoa</taxon>
        <taxon>Chordata</taxon>
        <taxon>Craniata</taxon>
        <taxon>Vertebrata</taxon>
        <taxon>Euteleostomi</taxon>
        <taxon>Lepidosauria</taxon>
        <taxon>Squamata</taxon>
        <taxon>Bifurcata</taxon>
        <taxon>Unidentata</taxon>
        <taxon>Episquamata</taxon>
        <taxon>Laterata</taxon>
        <taxon>Lacertibaenia</taxon>
        <taxon>Lacertidae</taxon>
        <taxon>Podarcis</taxon>
    </lineage>
</organism>
<feature type="compositionally biased region" description="Basic and acidic residues" evidence="4">
    <location>
        <begin position="1"/>
        <end position="15"/>
    </location>
</feature>
<evidence type="ECO:0000256" key="4">
    <source>
        <dbReference type="SAM" id="MobiDB-lite"/>
    </source>
</evidence>
<evidence type="ECO:0000256" key="2">
    <source>
        <dbReference type="ARBA" id="ARBA00023159"/>
    </source>
</evidence>
<dbReference type="PANTHER" id="PTHR15363">
    <property type="entry name" value="POU DOMAIN CLASS 2-ASSOCIATING FACTOR 1"/>
    <property type="match status" value="1"/>
</dbReference>